<keyword evidence="7" id="KW-1185">Reference proteome</keyword>
<dbReference type="InterPro" id="IPR036388">
    <property type="entry name" value="WH-like_DNA-bd_sf"/>
</dbReference>
<dbReference type="Pfam" id="PF03466">
    <property type="entry name" value="LysR_substrate"/>
    <property type="match status" value="1"/>
</dbReference>
<keyword evidence="3" id="KW-0238">DNA-binding</keyword>
<proteinExistence type="inferred from homology"/>
<evidence type="ECO:0000259" key="5">
    <source>
        <dbReference type="PROSITE" id="PS50931"/>
    </source>
</evidence>
<dbReference type="SUPFAM" id="SSF53850">
    <property type="entry name" value="Periplasmic binding protein-like II"/>
    <property type="match status" value="1"/>
</dbReference>
<evidence type="ECO:0000313" key="7">
    <source>
        <dbReference type="Proteomes" id="UP001589855"/>
    </source>
</evidence>
<dbReference type="PRINTS" id="PR00039">
    <property type="entry name" value="HTHLYSR"/>
</dbReference>
<organism evidence="6 7">
    <name type="scientific">Lactiplantibacillus plajomi</name>
    <dbReference type="NCBI Taxonomy" id="1457217"/>
    <lineage>
        <taxon>Bacteria</taxon>
        <taxon>Bacillati</taxon>
        <taxon>Bacillota</taxon>
        <taxon>Bacilli</taxon>
        <taxon>Lactobacillales</taxon>
        <taxon>Lactobacillaceae</taxon>
        <taxon>Lactiplantibacillus</taxon>
    </lineage>
</organism>
<dbReference type="Gene3D" id="3.40.190.10">
    <property type="entry name" value="Periplasmic binding protein-like II"/>
    <property type="match status" value="1"/>
</dbReference>
<dbReference type="SUPFAM" id="SSF46785">
    <property type="entry name" value="Winged helix' DNA-binding domain"/>
    <property type="match status" value="1"/>
</dbReference>
<keyword evidence="4" id="KW-0804">Transcription</keyword>
<evidence type="ECO:0000256" key="2">
    <source>
        <dbReference type="ARBA" id="ARBA00023015"/>
    </source>
</evidence>
<feature type="domain" description="HTH lysR-type" evidence="5">
    <location>
        <begin position="1"/>
        <end position="58"/>
    </location>
</feature>
<keyword evidence="2" id="KW-0805">Transcription regulation</keyword>
<dbReference type="InterPro" id="IPR000847">
    <property type="entry name" value="LysR_HTH_N"/>
</dbReference>
<accession>A0ABV6K398</accession>
<comment type="caution">
    <text evidence="6">The sequence shown here is derived from an EMBL/GenBank/DDBJ whole genome shotgun (WGS) entry which is preliminary data.</text>
</comment>
<dbReference type="Proteomes" id="UP001589855">
    <property type="component" value="Unassembled WGS sequence"/>
</dbReference>
<evidence type="ECO:0000313" key="6">
    <source>
        <dbReference type="EMBL" id="MFC0423582.1"/>
    </source>
</evidence>
<dbReference type="RefSeq" id="WP_137645999.1">
    <property type="nucleotide sequence ID" value="NZ_BAABRM010000032.1"/>
</dbReference>
<comment type="similarity">
    <text evidence="1">Belongs to the LysR transcriptional regulatory family.</text>
</comment>
<name>A0ABV6K398_9LACO</name>
<evidence type="ECO:0000256" key="1">
    <source>
        <dbReference type="ARBA" id="ARBA00009437"/>
    </source>
</evidence>
<dbReference type="Gene3D" id="1.10.10.10">
    <property type="entry name" value="Winged helix-like DNA-binding domain superfamily/Winged helix DNA-binding domain"/>
    <property type="match status" value="1"/>
</dbReference>
<reference evidence="6 7" key="1">
    <citation type="submission" date="2024-09" db="EMBL/GenBank/DDBJ databases">
        <authorList>
            <person name="Sun Q."/>
            <person name="Mori K."/>
        </authorList>
    </citation>
    <scope>NUCLEOTIDE SEQUENCE [LARGE SCALE GENOMIC DNA]</scope>
    <source>
        <strain evidence="6 7">TBRC 4575</strain>
    </source>
</reference>
<dbReference type="PANTHER" id="PTHR30126">
    <property type="entry name" value="HTH-TYPE TRANSCRIPTIONAL REGULATOR"/>
    <property type="match status" value="1"/>
</dbReference>
<protein>
    <submittedName>
        <fullName evidence="6">LysR substrate-binding domain-containing protein</fullName>
    </submittedName>
</protein>
<gene>
    <name evidence="6" type="ORF">ACFFGS_05535</name>
</gene>
<evidence type="ECO:0000256" key="4">
    <source>
        <dbReference type="ARBA" id="ARBA00023163"/>
    </source>
</evidence>
<dbReference type="InterPro" id="IPR005119">
    <property type="entry name" value="LysR_subst-bd"/>
</dbReference>
<dbReference type="InterPro" id="IPR036390">
    <property type="entry name" value="WH_DNA-bd_sf"/>
</dbReference>
<evidence type="ECO:0000256" key="3">
    <source>
        <dbReference type="ARBA" id="ARBA00023125"/>
    </source>
</evidence>
<dbReference type="EMBL" id="JBHLUK010000054">
    <property type="protein sequence ID" value="MFC0423582.1"/>
    <property type="molecule type" value="Genomic_DNA"/>
</dbReference>
<sequence>MLTHIKAFRLVYETRSFSAAAAQLFVTQPTVSNQIKQLEEQLQVQLFQRRGNRDVHPTAAADVLYSESTKLLADWQQTERKLVAAKQQKTQTVVISASQTTALTLLPNLLPKLNQQFPQIAWRVKMTNSEQVLKELKAHRVQFGLVEKPVAASGIERVALMPDQLVCAGQATGLWLTRERGSGTFEYTQRYLKEAGIVPEQQLEIDNLNLILRLLQRGMGQTVLSERLVPDSIPTRSLGERFKRCFYLVYARSDWGLNPDLAAICQQIQTLTQSTRC</sequence>
<dbReference type="Gene3D" id="3.40.190.290">
    <property type="match status" value="1"/>
</dbReference>
<dbReference type="PROSITE" id="PS50931">
    <property type="entry name" value="HTH_LYSR"/>
    <property type="match status" value="1"/>
</dbReference>
<dbReference type="Pfam" id="PF00126">
    <property type="entry name" value="HTH_1"/>
    <property type="match status" value="1"/>
</dbReference>
<dbReference type="PANTHER" id="PTHR30126:SF40">
    <property type="entry name" value="HTH-TYPE TRANSCRIPTIONAL REGULATOR GLTR"/>
    <property type="match status" value="1"/>
</dbReference>